<feature type="compositionally biased region" description="Gly residues" evidence="2">
    <location>
        <begin position="720"/>
        <end position="732"/>
    </location>
</feature>
<evidence type="ECO:0000256" key="1">
    <source>
        <dbReference type="ARBA" id="ARBA00005476"/>
    </source>
</evidence>
<dbReference type="Pfam" id="PF08235">
    <property type="entry name" value="LNS2"/>
    <property type="match status" value="1"/>
</dbReference>
<feature type="region of interest" description="Disordered" evidence="2">
    <location>
        <begin position="132"/>
        <end position="194"/>
    </location>
</feature>
<organism evidence="4 5">
    <name type="scientific">Volvox africanus</name>
    <dbReference type="NCBI Taxonomy" id="51714"/>
    <lineage>
        <taxon>Eukaryota</taxon>
        <taxon>Viridiplantae</taxon>
        <taxon>Chlorophyta</taxon>
        <taxon>core chlorophytes</taxon>
        <taxon>Chlorophyceae</taxon>
        <taxon>CS clade</taxon>
        <taxon>Chlamydomonadales</taxon>
        <taxon>Volvocaceae</taxon>
        <taxon>Volvox</taxon>
    </lineage>
</organism>
<keyword evidence="5" id="KW-1185">Reference proteome</keyword>
<dbReference type="Proteomes" id="UP001165090">
    <property type="component" value="Unassembled WGS sequence"/>
</dbReference>
<feature type="compositionally biased region" description="Basic residues" evidence="2">
    <location>
        <begin position="757"/>
        <end position="768"/>
    </location>
</feature>
<dbReference type="InterPro" id="IPR007651">
    <property type="entry name" value="Lipin_N"/>
</dbReference>
<feature type="region of interest" description="Disordered" evidence="2">
    <location>
        <begin position="717"/>
        <end position="793"/>
    </location>
</feature>
<dbReference type="EMBL" id="BSDZ01000003">
    <property type="protein sequence ID" value="GLI58652.1"/>
    <property type="molecule type" value="Genomic_DNA"/>
</dbReference>
<feature type="region of interest" description="Disordered" evidence="2">
    <location>
        <begin position="1313"/>
        <end position="1359"/>
    </location>
</feature>
<dbReference type="InterPro" id="IPR031315">
    <property type="entry name" value="LNS2/PITP"/>
</dbReference>
<dbReference type="SUPFAM" id="SSF56784">
    <property type="entry name" value="HAD-like"/>
    <property type="match status" value="1"/>
</dbReference>
<dbReference type="InterPro" id="IPR036412">
    <property type="entry name" value="HAD-like_sf"/>
</dbReference>
<feature type="region of interest" description="Disordered" evidence="2">
    <location>
        <begin position="1"/>
        <end position="20"/>
    </location>
</feature>
<dbReference type="PANTHER" id="PTHR12181:SF12">
    <property type="entry name" value="PHOSPHATIDATE PHOSPHATASE"/>
    <property type="match status" value="1"/>
</dbReference>
<feature type="region of interest" description="Disordered" evidence="2">
    <location>
        <begin position="1444"/>
        <end position="1526"/>
    </location>
</feature>
<feature type="compositionally biased region" description="Low complexity" evidence="2">
    <location>
        <begin position="959"/>
        <end position="990"/>
    </location>
</feature>
<feature type="region of interest" description="Disordered" evidence="2">
    <location>
        <begin position="959"/>
        <end position="991"/>
    </location>
</feature>
<feature type="compositionally biased region" description="Low complexity" evidence="2">
    <location>
        <begin position="1371"/>
        <end position="1386"/>
    </location>
</feature>
<dbReference type="PANTHER" id="PTHR12181">
    <property type="entry name" value="LIPIN"/>
    <property type="match status" value="1"/>
</dbReference>
<comment type="caution">
    <text evidence="4">The sequence shown here is derived from an EMBL/GenBank/DDBJ whole genome shotgun (WGS) entry which is preliminary data.</text>
</comment>
<accession>A0ABQ5RM28</accession>
<sequence length="1711" mass="172668">MAQPVNAAGGELKPKPRASSRVSNALKTGVVYGGSAVLTAVNNITPHIAGAVDILVIEQPDGSRKATPFYVRFGKYTALRERKRNVKLYINDELAPFGMHIGLYGQAYFATEGVEVRGAGDEDEQEALLAGMMSPPSGYSSGADEPSPKQDGGESAGTLSAVQQCIDGMKGARRPSRRSATGTAAGSRGHRVPLPALGVGADPPGNLSCTAEATTASLVATKAAGPSDERSVLGDKQQQSALSQAQLASALSVTDRTESFLSARETLAGPLGDELIVSMLGGVSPMMHEYHPQLGAGSQHAILHSVALSQRQDPGVILGSYPSAVYPRDSVNSLGTVSEGASPCGWSEDEEEGAAVTAWGTAEARAASPEAIDSMQGQDATPALSPEAHLQHGQRQTATIVHLPAMPQCQFQGHLQQHQHHHVSLQQPLHQQLGFPENASAGISATAATESAPNPEDVAAPLRPLSHLTGFEGGCSGPLEPQLDGPARHASAADAGSNFEHSIPLSATAPHVPTGAAMAPLPSSQPISHTGVPSVAWGSRRSSPVSGFGMLSTTPRADECCMGQGQGSHSAVSLLSCSLRDSGGGGGGDFSVGVGGRFETPGGGRSSSDLLGVKNDVPTASAAAVPSFPSGGGVDGALLASAGTVDGPIGRIAAAAVAAGASVATPPIIVEPHKEQSVKLSLIVTHDCGVRISLVLLPLPSTAPACIAPTGPHRGALSNSGGGGRDIAGGGSPSVSDGGYLGDGEQGNAAAAAAVRQQHHGSHQHHYHYAHEHGHGHLHSRHGHNGLLHSTSAPLPSGSIRAAGAVGAAAAATVSGTTAEVRASGDATARSGMPVHGIELSICGGHLTQSMSYSEACVLFDAHRVSEEVFFSRFHEMSGAPGLAIRLSNGIIFPCQQLSYGLLGLLAFGTWRLPPGTPCWGPEGVDVAGASEAAATAAAAAAAAAAMLAAAVAQGTGTAAADAPRGGSAGAAAATASGATTPKKGQAAAGTGTGSWRLWMFGARREGGRTSAVGGSSSISGAAACISARSPPLTSPISERAVENRSVSISDDNVPPPLVLPPLPGQPYTVEGSIAATAIAAATDQPTCGQPPAGASSGGGVATVSREISRSQGYNVMTKKSLTPTAEQLAVLPLKHGQNTITYKVGASELRAYVYFLPWRTRIVISDIDGTITKSDVLGHLLPAMGLDWSHPGIAKLLTNIRQNNYLIMYLSSRSIGQANITRDFINTLVQGEHRMPLGPVIISPHGLLPSLYREMILRRPHEFKIATLQDIRALFPADWNPFYGGFGNRDTDEISYREVGVQPARIFIINPRGELRQPADSSPREELPANGNTSATVADAAKAQNQEDAAASSDGGAVAEQLSDTAVVAPAAQVPQQSSSSSTTAGTRELSSRGGGAGGSVSRRGSGSTVPTSTSMHLSTLSAINELVHDIFPPLCEGHPMTSVEDRRDGIGGAQLCEGGGADETVGQDTSTRMRMGEGGDEAPEKGNESGEDGGSGGAADGAVPGEGETNTGVDNGKGGESCSQGAPAAAAARVGPTCEMGGSGSIEAEMFAKRQVGSLESSSEGKQFSGGGGSGSVGTPRNAASPRSSGPAAAVGTGDQQTAPVHGADTAVAAPAMAPWEAGSGLLGHGEASGAVEAPFNCRAEAVAFAAAPYSIAPLPGATAMSKSDAADCSTLPAISGSCSVPIPGIAPGAAVVDEVVATAMPLPA</sequence>
<feature type="compositionally biased region" description="Basic and acidic residues" evidence="2">
    <location>
        <begin position="1476"/>
        <end position="1490"/>
    </location>
</feature>
<proteinExistence type="inferred from homology"/>
<feature type="region of interest" description="Disordered" evidence="2">
    <location>
        <begin position="1557"/>
        <end position="1605"/>
    </location>
</feature>
<feature type="compositionally biased region" description="Basic and acidic residues" evidence="2">
    <location>
        <begin position="1314"/>
        <end position="1328"/>
    </location>
</feature>
<feature type="region of interest" description="Disordered" evidence="2">
    <location>
        <begin position="367"/>
        <end position="395"/>
    </location>
</feature>
<gene>
    <name evidence="4" type="ORF">VaNZ11_000393</name>
</gene>
<dbReference type="InterPro" id="IPR013209">
    <property type="entry name" value="LNS2"/>
</dbReference>
<feature type="compositionally biased region" description="Low complexity" evidence="2">
    <location>
        <begin position="1339"/>
        <end position="1359"/>
    </location>
</feature>
<dbReference type="SMART" id="SM00775">
    <property type="entry name" value="LNS2"/>
    <property type="match status" value="1"/>
</dbReference>
<comment type="similarity">
    <text evidence="1">Belongs to the lipin family.</text>
</comment>
<feature type="compositionally biased region" description="Low complexity" evidence="2">
    <location>
        <begin position="132"/>
        <end position="142"/>
    </location>
</feature>
<reference evidence="4 5" key="1">
    <citation type="journal article" date="2023" name="IScience">
        <title>Expanded male sex-determining region conserved during the evolution of homothallism in the green alga Volvox.</title>
        <authorList>
            <person name="Yamamoto K."/>
            <person name="Matsuzaki R."/>
            <person name="Mahakham W."/>
            <person name="Heman W."/>
            <person name="Sekimoto H."/>
            <person name="Kawachi M."/>
            <person name="Minakuchi Y."/>
            <person name="Toyoda A."/>
            <person name="Nozaki H."/>
        </authorList>
    </citation>
    <scope>NUCLEOTIDE SEQUENCE [LARGE SCALE GENOMIC DNA]</scope>
    <source>
        <strain evidence="4 5">NIES-4468</strain>
    </source>
</reference>
<feature type="compositionally biased region" description="Low complexity" evidence="2">
    <location>
        <begin position="1579"/>
        <end position="1596"/>
    </location>
</feature>
<dbReference type="InterPro" id="IPR026058">
    <property type="entry name" value="LIPIN"/>
</dbReference>
<feature type="domain" description="LNS2/PITP" evidence="3">
    <location>
        <begin position="1163"/>
        <end position="1319"/>
    </location>
</feature>
<evidence type="ECO:0000313" key="5">
    <source>
        <dbReference type="Proteomes" id="UP001165090"/>
    </source>
</evidence>
<evidence type="ECO:0000256" key="2">
    <source>
        <dbReference type="SAM" id="MobiDB-lite"/>
    </source>
</evidence>
<evidence type="ECO:0000313" key="4">
    <source>
        <dbReference type="EMBL" id="GLI58652.1"/>
    </source>
</evidence>
<name>A0ABQ5RM28_9CHLO</name>
<protein>
    <recommendedName>
        <fullName evidence="3">LNS2/PITP domain-containing protein</fullName>
    </recommendedName>
</protein>
<feature type="region of interest" description="Disordered" evidence="2">
    <location>
        <begin position="469"/>
        <end position="495"/>
    </location>
</feature>
<evidence type="ECO:0000259" key="3">
    <source>
        <dbReference type="SMART" id="SM00775"/>
    </source>
</evidence>
<dbReference type="Pfam" id="PF04571">
    <property type="entry name" value="Lipin_N"/>
    <property type="match status" value="1"/>
</dbReference>
<feature type="region of interest" description="Disordered" evidence="2">
    <location>
        <begin position="1371"/>
        <end position="1415"/>
    </location>
</feature>